<evidence type="ECO:0000256" key="6">
    <source>
        <dbReference type="SAM" id="MobiDB-lite"/>
    </source>
</evidence>
<feature type="compositionally biased region" description="Basic and acidic residues" evidence="6">
    <location>
        <begin position="586"/>
        <end position="606"/>
    </location>
</feature>
<evidence type="ECO:0000256" key="2">
    <source>
        <dbReference type="ARBA" id="ARBA00022630"/>
    </source>
</evidence>
<comment type="cofactor">
    <cofactor evidence="1">
        <name>FAD</name>
        <dbReference type="ChEBI" id="CHEBI:57692"/>
    </cofactor>
</comment>
<dbReference type="PANTHER" id="PTHR48467:SF1">
    <property type="entry name" value="GLUTAMATE SYNTHASE 1 [NADH], CHLOROPLASTIC-LIKE"/>
    <property type="match status" value="1"/>
</dbReference>
<evidence type="ECO:0000256" key="3">
    <source>
        <dbReference type="ARBA" id="ARBA00022827"/>
    </source>
</evidence>
<dbReference type="GO" id="GO:0016491">
    <property type="term" value="F:oxidoreductase activity"/>
    <property type="evidence" value="ECO:0007669"/>
    <property type="project" value="UniProtKB-KW"/>
</dbReference>
<reference evidence="7 8" key="1">
    <citation type="submission" date="2013-02" db="EMBL/GenBank/DDBJ databases">
        <title>The Genome Sequence of Plasmodium vinckei petteri CR.</title>
        <authorList>
            <consortium name="The Broad Institute Genome Sequencing Platform"/>
            <consortium name="The Broad Institute Genome Sequencing Center for Infectious Disease"/>
            <person name="Neafsey D."/>
            <person name="Cheeseman I."/>
            <person name="Volkman S."/>
            <person name="Adams J."/>
            <person name="Walker B."/>
            <person name="Young S.K."/>
            <person name="Zeng Q."/>
            <person name="Gargeya S."/>
            <person name="Fitzgerald M."/>
            <person name="Haas B."/>
            <person name="Abouelleil A."/>
            <person name="Alvarado L."/>
            <person name="Arachchi H.M."/>
            <person name="Berlin A.M."/>
            <person name="Chapman S.B."/>
            <person name="Dewar J."/>
            <person name="Goldberg J."/>
            <person name="Griggs A."/>
            <person name="Gujja S."/>
            <person name="Hansen M."/>
            <person name="Howarth C."/>
            <person name="Imamovic A."/>
            <person name="Larimer J."/>
            <person name="McCowan C."/>
            <person name="Murphy C."/>
            <person name="Neiman D."/>
            <person name="Pearson M."/>
            <person name="Priest M."/>
            <person name="Roberts A."/>
            <person name="Saif S."/>
            <person name="Shea T."/>
            <person name="Sisk P."/>
            <person name="Sykes S."/>
            <person name="Wortman J."/>
            <person name="Nusbaum C."/>
            <person name="Birren B."/>
        </authorList>
    </citation>
    <scope>NUCLEOTIDE SEQUENCE [LARGE SCALE GENOMIC DNA]</scope>
    <source>
        <strain evidence="7 8">CR</strain>
    </source>
</reference>
<gene>
    <name evidence="7" type="ORF">YYG_02017</name>
</gene>
<feature type="region of interest" description="Disordered" evidence="6">
    <location>
        <begin position="1522"/>
        <end position="1551"/>
    </location>
</feature>
<protein>
    <submittedName>
        <fullName evidence="7">Uncharacterized protein</fullName>
    </submittedName>
</protein>
<keyword evidence="2" id="KW-0285">Flavoprotein</keyword>
<dbReference type="Proteomes" id="UP000030659">
    <property type="component" value="Unassembled WGS sequence"/>
</dbReference>
<evidence type="ECO:0000313" key="8">
    <source>
        <dbReference type="Proteomes" id="UP000030659"/>
    </source>
</evidence>
<evidence type="ECO:0000256" key="5">
    <source>
        <dbReference type="ARBA" id="ARBA00023002"/>
    </source>
</evidence>
<dbReference type="InterPro" id="IPR036188">
    <property type="entry name" value="FAD/NAD-bd_sf"/>
</dbReference>
<keyword evidence="3" id="KW-0274">FAD</keyword>
<dbReference type="Gene3D" id="3.40.50.720">
    <property type="entry name" value="NAD(P)-binding Rossmann-like Domain"/>
    <property type="match status" value="1"/>
</dbReference>
<dbReference type="PANTHER" id="PTHR48467">
    <property type="entry name" value="GLUTAMATE SYNTHASE 1 [NADH], CHLOROPLASTIC-LIKE"/>
    <property type="match status" value="1"/>
</dbReference>
<name>W7AHZ1_PLAVN</name>
<dbReference type="eggNOG" id="ENOG502QWUZ">
    <property type="taxonomic scope" value="Eukaryota"/>
</dbReference>
<evidence type="ECO:0000256" key="4">
    <source>
        <dbReference type="ARBA" id="ARBA00022857"/>
    </source>
</evidence>
<dbReference type="EMBL" id="KI965397">
    <property type="protein sequence ID" value="EUD73017.1"/>
    <property type="molecule type" value="Genomic_DNA"/>
</dbReference>
<feature type="compositionally biased region" description="Low complexity" evidence="6">
    <location>
        <begin position="527"/>
        <end position="537"/>
    </location>
</feature>
<accession>W7AHZ1</accession>
<dbReference type="InterPro" id="IPR055275">
    <property type="entry name" value="Ferredox_Rdtase"/>
</dbReference>
<proteinExistence type="predicted"/>
<keyword evidence="5" id="KW-0560">Oxidoreductase</keyword>
<feature type="region of interest" description="Disordered" evidence="6">
    <location>
        <begin position="497"/>
        <end position="541"/>
    </location>
</feature>
<evidence type="ECO:0000256" key="1">
    <source>
        <dbReference type="ARBA" id="ARBA00001974"/>
    </source>
</evidence>
<dbReference type="Gene3D" id="3.50.50.60">
    <property type="entry name" value="FAD/NAD(P)-binding domain"/>
    <property type="match status" value="1"/>
</dbReference>
<dbReference type="PRINTS" id="PR00419">
    <property type="entry name" value="ADXRDTASE"/>
</dbReference>
<feature type="compositionally biased region" description="Basic and acidic residues" evidence="6">
    <location>
        <begin position="497"/>
        <end position="512"/>
    </location>
</feature>
<keyword evidence="4" id="KW-0521">NADP</keyword>
<organism evidence="7 8">
    <name type="scientific">Plasmodium vinckei petteri</name>
    <dbReference type="NCBI Taxonomy" id="138298"/>
    <lineage>
        <taxon>Eukaryota</taxon>
        <taxon>Sar</taxon>
        <taxon>Alveolata</taxon>
        <taxon>Apicomplexa</taxon>
        <taxon>Aconoidasida</taxon>
        <taxon>Haemosporida</taxon>
        <taxon>Plasmodiidae</taxon>
        <taxon>Plasmodium</taxon>
        <taxon>Plasmodium (Vinckeia)</taxon>
    </lineage>
</organism>
<dbReference type="SUPFAM" id="SSF51971">
    <property type="entry name" value="Nucleotide-binding domain"/>
    <property type="match status" value="1"/>
</dbReference>
<feature type="region of interest" description="Disordered" evidence="6">
    <location>
        <begin position="586"/>
        <end position="611"/>
    </location>
</feature>
<evidence type="ECO:0000313" key="7">
    <source>
        <dbReference type="EMBL" id="EUD73017.1"/>
    </source>
</evidence>
<sequence length="2501" mass="296118">MSVDKLRIACYGDKNILRNIEYFFKDDFYEIHDVKLDERINKIRVNLQYEYYNNSISEYFKNEENGSIEKAFIYIYFLYSENLEEYKNEKEYLLNRYKDSINEENEDCIFIYLYNLEDNVNEIKNIKKIKSDFSSNSYKTIKILSVPIIQNEEYDTNEKVKELYEHFKIRYIDHIKICIEKKYHSIKSSYNKSINIFLSYVEVKKKVILEKKKKKFCISNTCVEEAKPNGVSKNKAEEKAEEKDGANHKEINGISEFIAFYKNHNIFSFCNECVDINFFLQKNDVHSYINKIEFVTDYDEQLFLDMYDIFLSVFMWGENLCALYLKLNLFKKCYMLYSSIERLFFKHLNVYIKKKKCIIHSPILFEKYKLAITRYIYERNVCSIHLLEYIFFKKFTLLLFLNKFSYISIKALKFAQFFYKNKIFIFMHNFSTFRNSVNKYMSHPNYIKYVHKKIAKYKKKELAKKNIEAKEGIFKGPIIKEKTENLSDSIETYQKDVKKNEQTKEDNADEGNKNTGIIVVKDNKPYNNSNSNNSNNNRKGIPKLNNVYVRELNEIFNQNDSNEPLSTENILKKIIINKKNRKNEKFIEKNQDEENNESKNGEHTETENILCSNEPQTSNEVFCDIFKNENEKLLFLLNCCFMNKEKYFSIYFYNLGNLIKFLFERKRDLHIEKNTNKIDHKTKEKGDKSVKHKNTNISKYLSLQKNIMKLGYKKSSAKNKKKSKSKLQIENHKESSCVENSSSACSNFTSSALSEKSESKNNDKLFLYTDFSINVSNIFKLSFIILKNILNINANTFNNNPERDLNNFGYNEINTHRMYLFNFFYNYLEEKKFEKHIESVIEEEIIENKKNIYNSFPIYHIKAFSKDSNKQKNYLLINIMNKIINLYSRKHKNIYIINKFFLAILLFENKLFKKSFHFVRKIIEESPFHFLTQLCMQLVLFHDLNNKFYHFCASYFLANKYTKIISFKNVNINFTSFQNYEFDLFSMTSQNSILKLEQNKSYYLNFYDALERDTITFNLFLKNQLKDSKENEETKNAPFDANKKGAQFLRPDNNANKVYLTHGEGNQNKLKSLTNKIIKFETKKFCKDNYYFNINKKFLNSLKKFNFSVSKNEQNNIFYMPTEDIKIFVQSDYNLYMFVPNMAFGVSKKITYEKKNTTPSCDHINDIKECNINNCTTKNNAFKMYHLDTLLANKIKEYAEKKNMETKTDKIQENISSNKTNNTIKKNIRVKNVCAEYDEYLDLFVFSAFTKNLNVYNIILQLYSEEENKYLYIKYSEGNYVIKDGLNLIKLNIINILESNKIKWENFCYKIKYVFLKIKNFALYQKIGILPNDNLMDSFIKTYVNFINNNNIVINKHNSYTTFFLNQLVSPLYIKIKPLNSILNCKISASYINKTSLVYDNINYVKLVIKKNQQIQSKNKNLSEDSDITCDETDEVSDLNQSITKNNPDQRREKFIQVSVKNKNQTNECNDIKLYNTTVKDEILFVDLITFYIEQNENIYIENLKILNDQEMDMIKHKDRNAHMDEENEETEVNDCNESSENDWNKKNNKTGKQLESTQAIISFIPRRKIDSEICSVKNSEQNMHDNLYKKLYAKSSTSTDKIEIKCIINNDICGKKRKQRKTDIYKIEEVNYIGKIKIDNFINHDQTLTYTHLNNKLIVQKKFKLVNIFNEKINTYRSKNGMLYELILNLNNNNYSVFLKKFNIEILKKNITQIKNVKIFFLNNEKNEDSDSKSLQNEITSFHLKPPKIEIINKDTEKDLEMVEEKNIQPSNHVADTGKEICNNLNANIISDKENDETKPKNFYDEISINSWIKGGESIFLLFEVQYKNIFDKEDNFINHLKYENAIGNINISYEYRNQNIYKIDKYEKKYIYNLLVFIPQFLLSIDAHYDIPKTGILHSNININVILSNKINEDIYIKYFVCIDDNNNDEKQNNCATKYNWLISGFKKQIVCIPKNSSHVINLMLIPLKVGLINFPPISYFIKLNNTWIEITQFLNKSENFQVIISPPLNITPQIWQLIKDFFSSENKHFKIGIIGGGPSALYCCKYFLKNEKIKADIFDKLPNPYGLIRYGVAPDHINVKNIYKTFNSVVINKRYRFFGNVNIGVDIKVEELRNYYNAILFCCGASEPSFPQIPYAKKIDYKENEHFPGIFHARDLIYFYNNYYDDIRCKKIDNYLNSFENFSNSVIIGNGNVSLDIARILIKPIDELNKTDINNNYLNSIKRHRINHVYIIGRRGYKQTSFTNAELRELFSLDNTKVILNKNNYDMCSYFKGNNNNGDLDEDHENSNMRNRQNKLFLNMVQNYQELEKNKDLYNKYKIIEFIFCHQIKSIDPINDHIKNVEFEINKNFKNNENNNTNWGYTKSISTPLLIYATGFKKNTFSENLYNQSVQKYKEDILKNNFGIFRAGWFSNGPKGNIASQIISSKNSALTISNFLEKTTTFFDNDITDLLNKKKIQFLTFDNWNYIQNLEQNGIAPKQRPGKFSTISEILDILNEKK</sequence>
<feature type="compositionally biased region" description="Acidic residues" evidence="6">
    <location>
        <begin position="1526"/>
        <end position="1541"/>
    </location>
</feature>